<dbReference type="InterPro" id="IPR004610">
    <property type="entry name" value="RecJ"/>
</dbReference>
<dbReference type="InterPro" id="IPR041122">
    <property type="entry name" value="RecJ_OB"/>
</dbReference>
<evidence type="ECO:0000313" key="10">
    <source>
        <dbReference type="Proteomes" id="UP000239907"/>
    </source>
</evidence>
<dbReference type="Gene3D" id="3.90.1640.30">
    <property type="match status" value="1"/>
</dbReference>
<reference evidence="9 10" key="1">
    <citation type="submission" date="2016-12" db="EMBL/GenBank/DDBJ databases">
        <title>Study of bacterial adaptation to deep sea.</title>
        <authorList>
            <person name="Song J."/>
            <person name="Yoshizawa S."/>
            <person name="Kogure K."/>
        </authorList>
    </citation>
    <scope>NUCLEOTIDE SEQUENCE [LARGE SCALE GENOMIC DNA]</scope>
    <source>
        <strain evidence="9 10">SAORIC-165</strain>
    </source>
</reference>
<dbReference type="InterPro" id="IPR051673">
    <property type="entry name" value="SSDNA_exonuclease_RecJ"/>
</dbReference>
<dbReference type="GO" id="GO:0006310">
    <property type="term" value="P:DNA recombination"/>
    <property type="evidence" value="ECO:0007669"/>
    <property type="project" value="InterPro"/>
</dbReference>
<evidence type="ECO:0000256" key="3">
    <source>
        <dbReference type="ARBA" id="ARBA00022722"/>
    </source>
</evidence>
<dbReference type="InterPro" id="IPR001667">
    <property type="entry name" value="DDH_dom"/>
</dbReference>
<feature type="domain" description="RecJ OB" evidence="8">
    <location>
        <begin position="456"/>
        <end position="558"/>
    </location>
</feature>
<evidence type="ECO:0000313" key="9">
    <source>
        <dbReference type="EMBL" id="PQJ28736.1"/>
    </source>
</evidence>
<organism evidence="9 10">
    <name type="scientific">Rubritalea profundi</name>
    <dbReference type="NCBI Taxonomy" id="1658618"/>
    <lineage>
        <taxon>Bacteria</taxon>
        <taxon>Pseudomonadati</taxon>
        <taxon>Verrucomicrobiota</taxon>
        <taxon>Verrucomicrobiia</taxon>
        <taxon>Verrucomicrobiales</taxon>
        <taxon>Rubritaleaceae</taxon>
        <taxon>Rubritalea</taxon>
    </lineage>
</organism>
<name>A0A2S7U152_9BACT</name>
<dbReference type="OrthoDB" id="9809852at2"/>
<dbReference type="PANTHER" id="PTHR30255">
    <property type="entry name" value="SINGLE-STRANDED-DNA-SPECIFIC EXONUCLEASE RECJ"/>
    <property type="match status" value="1"/>
</dbReference>
<dbReference type="Pfam" id="PF02272">
    <property type="entry name" value="DHHA1"/>
    <property type="match status" value="1"/>
</dbReference>
<keyword evidence="10" id="KW-1185">Reference proteome</keyword>
<proteinExistence type="inferred from homology"/>
<dbReference type="GO" id="GO:0003676">
    <property type="term" value="F:nucleic acid binding"/>
    <property type="evidence" value="ECO:0007669"/>
    <property type="project" value="InterPro"/>
</dbReference>
<dbReference type="Pfam" id="PF17768">
    <property type="entry name" value="RecJ_OB"/>
    <property type="match status" value="1"/>
</dbReference>
<keyword evidence="3" id="KW-0540">Nuclease</keyword>
<evidence type="ECO:0000259" key="6">
    <source>
        <dbReference type="Pfam" id="PF01368"/>
    </source>
</evidence>
<gene>
    <name evidence="9" type="ORF">BSZ32_09640</name>
</gene>
<accession>A0A2S7U152</accession>
<feature type="domain" description="DDH" evidence="6">
    <location>
        <begin position="80"/>
        <end position="229"/>
    </location>
</feature>
<dbReference type="PANTHER" id="PTHR30255:SF2">
    <property type="entry name" value="SINGLE-STRANDED-DNA-SPECIFIC EXONUCLEASE RECJ"/>
    <property type="match status" value="1"/>
</dbReference>
<dbReference type="Proteomes" id="UP000239907">
    <property type="component" value="Unassembled WGS sequence"/>
</dbReference>
<dbReference type="InterPro" id="IPR038763">
    <property type="entry name" value="DHH_sf"/>
</dbReference>
<evidence type="ECO:0000259" key="8">
    <source>
        <dbReference type="Pfam" id="PF17768"/>
    </source>
</evidence>
<keyword evidence="4" id="KW-0378">Hydrolase</keyword>
<evidence type="ECO:0000256" key="2">
    <source>
        <dbReference type="ARBA" id="ARBA00019841"/>
    </source>
</evidence>
<dbReference type="GO" id="GO:0008409">
    <property type="term" value="F:5'-3' exonuclease activity"/>
    <property type="evidence" value="ECO:0007669"/>
    <property type="project" value="InterPro"/>
</dbReference>
<evidence type="ECO:0000256" key="4">
    <source>
        <dbReference type="ARBA" id="ARBA00022801"/>
    </source>
</evidence>
<dbReference type="InterPro" id="IPR003156">
    <property type="entry name" value="DHHA1_dom"/>
</dbReference>
<dbReference type="Gene3D" id="3.10.310.30">
    <property type="match status" value="1"/>
</dbReference>
<comment type="similarity">
    <text evidence="1">Belongs to the RecJ family.</text>
</comment>
<dbReference type="EMBL" id="MQWA01000001">
    <property type="protein sequence ID" value="PQJ28736.1"/>
    <property type="molecule type" value="Genomic_DNA"/>
</dbReference>
<dbReference type="GO" id="GO:0006281">
    <property type="term" value="P:DNA repair"/>
    <property type="evidence" value="ECO:0007669"/>
    <property type="project" value="InterPro"/>
</dbReference>
<dbReference type="Pfam" id="PF01368">
    <property type="entry name" value="DHH"/>
    <property type="match status" value="1"/>
</dbReference>
<dbReference type="NCBIfam" id="TIGR00644">
    <property type="entry name" value="recJ"/>
    <property type="match status" value="1"/>
</dbReference>
<evidence type="ECO:0000256" key="1">
    <source>
        <dbReference type="ARBA" id="ARBA00005915"/>
    </source>
</evidence>
<protein>
    <recommendedName>
        <fullName evidence="2">Single-stranded-DNA-specific exonuclease RecJ</fullName>
    </recommendedName>
</protein>
<sequence>MREEPRQWILKKDPPSSEVDVEGVPSILLKLLGQRGVTGKENIEAFLNPRLKDLSDPFLLPNMEPAVERIFQAVDQNEHVIVYGDYDVDGVTSVALMRNVLDAYGVSGGIFIPKRGGEGYGLSDVAIDNLLAKHGKPDLVVTVDCGTASIDEIDRLGELGIDVIVVDHHEMSVRGCPDCIAVVNPKLGDDFHYLCAAGVVFKLAHALLKRRKAEGFDLKDYIDMVAVATVADIVPLVKENRLLVRHGLKRLPQTSNAGLKALQQVAGLSDNVSSMDVGFRIGPRINAAGRMDRPEDALSLLVEKDLEAAHRIASLLDEYNCQRQGHEKQIREEAMKMVYEQCDPINDPVIVLGSRNWHPGVVGIVASRLMRQFYKPTFIISIDEDGLGKGSGRSVEGISLVGAIQACPDDLISGGGHDMAAGLSIREEKLADFRKNFSEYVLETTSKEQRAPRMNVDSEIGFDVLSLEFMDSYDLLQPFGSQNPQPVFMSREVWLTEAPRHLKNNHLKLFLRQGISEHDAIFFGGGERTLPDPPWDVAFTIDRNTFRGRTSLQMVIQDVRASHSG</sequence>
<evidence type="ECO:0000256" key="5">
    <source>
        <dbReference type="ARBA" id="ARBA00022839"/>
    </source>
</evidence>
<dbReference type="SUPFAM" id="SSF64182">
    <property type="entry name" value="DHH phosphoesterases"/>
    <property type="match status" value="1"/>
</dbReference>
<keyword evidence="5 9" id="KW-0269">Exonuclease</keyword>
<feature type="domain" description="DHHA1" evidence="7">
    <location>
        <begin position="347"/>
        <end position="441"/>
    </location>
</feature>
<evidence type="ECO:0000259" key="7">
    <source>
        <dbReference type="Pfam" id="PF02272"/>
    </source>
</evidence>
<dbReference type="AlphaFoldDB" id="A0A2S7U152"/>
<comment type="caution">
    <text evidence="9">The sequence shown here is derived from an EMBL/GenBank/DDBJ whole genome shotgun (WGS) entry which is preliminary data.</text>
</comment>